<dbReference type="Proteomes" id="UP000179237">
    <property type="component" value="Unassembled WGS sequence"/>
</dbReference>
<comment type="catalytic activity">
    <reaction evidence="8 11">
        <text>ITP + H2O = IDP + phosphate + H(+)</text>
        <dbReference type="Rhea" id="RHEA:28330"/>
        <dbReference type="ChEBI" id="CHEBI:15377"/>
        <dbReference type="ChEBI" id="CHEBI:15378"/>
        <dbReference type="ChEBI" id="CHEBI:43474"/>
        <dbReference type="ChEBI" id="CHEBI:58280"/>
        <dbReference type="ChEBI" id="CHEBI:61402"/>
        <dbReference type="EC" id="3.6.1.73"/>
    </reaction>
</comment>
<feature type="domain" description="Non-canonical purine NTP phosphatase/PRRC1" evidence="12">
    <location>
        <begin position="9"/>
        <end position="172"/>
    </location>
</feature>
<comment type="caution">
    <text evidence="13">The sequence shown here is derived from an EMBL/GenBank/DDBJ whole genome shotgun (WGS) entry which is preliminary data.</text>
</comment>
<evidence type="ECO:0000256" key="5">
    <source>
        <dbReference type="ARBA" id="ARBA00022842"/>
    </source>
</evidence>
<dbReference type="EC" id="3.6.1.73" evidence="11"/>
<evidence type="ECO:0000256" key="1">
    <source>
        <dbReference type="ARBA" id="ARBA00001936"/>
    </source>
</evidence>
<dbReference type="PANTHER" id="PTHR34699">
    <property type="match status" value="1"/>
</dbReference>
<dbReference type="NCBIfam" id="NF003459">
    <property type="entry name" value="PRK05074.1"/>
    <property type="match status" value="1"/>
</dbReference>
<evidence type="ECO:0000256" key="11">
    <source>
        <dbReference type="HAMAP-Rule" id="MF_00648"/>
    </source>
</evidence>
<dbReference type="GO" id="GO:0103023">
    <property type="term" value="F:ITPase activity"/>
    <property type="evidence" value="ECO:0007669"/>
    <property type="project" value="UniProtKB-EC"/>
</dbReference>
<organism evidence="13 14">
    <name type="scientific">Candidatus Collierbacteria bacterium RIFOXYD1_FULL_40_9</name>
    <dbReference type="NCBI Taxonomy" id="1817731"/>
    <lineage>
        <taxon>Bacteria</taxon>
        <taxon>Candidatus Collieribacteriota</taxon>
    </lineage>
</organism>
<evidence type="ECO:0000313" key="13">
    <source>
        <dbReference type="EMBL" id="OGD83021.1"/>
    </source>
</evidence>
<evidence type="ECO:0000256" key="3">
    <source>
        <dbReference type="ARBA" id="ARBA00022741"/>
    </source>
</evidence>
<dbReference type="AlphaFoldDB" id="A0A1F5FTT4"/>
<evidence type="ECO:0000256" key="8">
    <source>
        <dbReference type="ARBA" id="ARBA00048174"/>
    </source>
</evidence>
<dbReference type="EMBL" id="MFAQ01000031">
    <property type="protein sequence ID" value="OGD83021.1"/>
    <property type="molecule type" value="Genomic_DNA"/>
</dbReference>
<dbReference type="HAMAP" id="MF_00648">
    <property type="entry name" value="Non_canon_purine_NTPase_YjjX"/>
    <property type="match status" value="1"/>
</dbReference>
<comment type="cofactor">
    <cofactor evidence="1">
        <name>Mn(2+)</name>
        <dbReference type="ChEBI" id="CHEBI:29035"/>
    </cofactor>
</comment>
<keyword evidence="2 11" id="KW-0479">Metal-binding</keyword>
<evidence type="ECO:0000256" key="9">
    <source>
        <dbReference type="ARBA" id="ARBA00048781"/>
    </source>
</evidence>
<dbReference type="SUPFAM" id="SSF52972">
    <property type="entry name" value="ITPase-like"/>
    <property type="match status" value="1"/>
</dbReference>
<dbReference type="Gene3D" id="3.90.950.10">
    <property type="match status" value="1"/>
</dbReference>
<sequence length="178" mass="19313">MNKIRVFVGSINPVKELAVKSAFQKTLPQYEAMVHGLAVPSGVRAQPMTDAETLLGAKNRLANLTQFATSADFWVGIEGGVEVVGRQIESFAWVVVKSKEGVYGKSRTATFTLPSQVSELVLKGMELGDADDLVFGQSNSKRTNGSVGIMTGDIITRTTYYEHALILALIPFKSPDLY</sequence>
<dbReference type="FunFam" id="3.90.950.10:FF:000002">
    <property type="entry name" value="Inosine/xanthosine triphosphatase"/>
    <property type="match status" value="1"/>
</dbReference>
<dbReference type="GO" id="GO:0006772">
    <property type="term" value="P:thiamine metabolic process"/>
    <property type="evidence" value="ECO:0007669"/>
    <property type="project" value="TreeGrafter"/>
</dbReference>
<dbReference type="GO" id="GO:0009117">
    <property type="term" value="P:nucleotide metabolic process"/>
    <property type="evidence" value="ECO:0007669"/>
    <property type="project" value="UniProtKB-KW"/>
</dbReference>
<dbReference type="GO" id="GO:0046872">
    <property type="term" value="F:metal ion binding"/>
    <property type="evidence" value="ECO:0007669"/>
    <property type="project" value="UniProtKB-KW"/>
</dbReference>
<evidence type="ECO:0000256" key="6">
    <source>
        <dbReference type="ARBA" id="ARBA00023080"/>
    </source>
</evidence>
<dbReference type="InterPro" id="IPR026533">
    <property type="entry name" value="NTPase/PRRC1"/>
</dbReference>
<dbReference type="GO" id="GO:0000166">
    <property type="term" value="F:nucleotide binding"/>
    <property type="evidence" value="ECO:0007669"/>
    <property type="project" value="UniProtKB-KW"/>
</dbReference>
<dbReference type="Pfam" id="PF01931">
    <property type="entry name" value="NTPase_I-T"/>
    <property type="match status" value="1"/>
</dbReference>
<name>A0A1F5FTT4_9BACT</name>
<comment type="caution">
    <text evidence="11">Lacks conserved residue(s) required for the propagation of feature annotation.</text>
</comment>
<reference evidence="13 14" key="1">
    <citation type="journal article" date="2016" name="Nat. Commun.">
        <title>Thousands of microbial genomes shed light on interconnected biogeochemical processes in an aquifer system.</title>
        <authorList>
            <person name="Anantharaman K."/>
            <person name="Brown C.T."/>
            <person name="Hug L.A."/>
            <person name="Sharon I."/>
            <person name="Castelle C.J."/>
            <person name="Probst A.J."/>
            <person name="Thomas B.C."/>
            <person name="Singh A."/>
            <person name="Wilkins M.J."/>
            <person name="Karaoz U."/>
            <person name="Brodie E.L."/>
            <person name="Williams K.H."/>
            <person name="Hubbard S.S."/>
            <person name="Banfield J.F."/>
        </authorList>
    </citation>
    <scope>NUCLEOTIDE SEQUENCE [LARGE SCALE GENOMIC DNA]</scope>
</reference>
<dbReference type="InterPro" id="IPR002786">
    <property type="entry name" value="Non_canon_purine_NTPase"/>
</dbReference>
<evidence type="ECO:0000256" key="2">
    <source>
        <dbReference type="ARBA" id="ARBA00022723"/>
    </source>
</evidence>
<evidence type="ECO:0000259" key="12">
    <source>
        <dbReference type="Pfam" id="PF01931"/>
    </source>
</evidence>
<comment type="catalytic activity">
    <reaction evidence="9 11">
        <text>XTP + H2O = XDP + phosphate + H(+)</text>
        <dbReference type="Rhea" id="RHEA:28406"/>
        <dbReference type="ChEBI" id="CHEBI:15377"/>
        <dbReference type="ChEBI" id="CHEBI:15378"/>
        <dbReference type="ChEBI" id="CHEBI:43474"/>
        <dbReference type="ChEBI" id="CHEBI:59884"/>
        <dbReference type="ChEBI" id="CHEBI:61314"/>
        <dbReference type="EC" id="3.6.1.73"/>
    </reaction>
</comment>
<comment type="function">
    <text evidence="11">Phosphatase that hydrolyzes non-canonical purine nucleotides such as XTP and ITP to their respective diphosphate derivatives. Probably excludes non-canonical purines from DNA/RNA precursor pool, thus preventing their incorporation into DNA/RNA and avoiding chromosomal lesions.</text>
</comment>
<dbReference type="InterPro" id="IPR050299">
    <property type="entry name" value="YjjX_NTPase"/>
</dbReference>
<comment type="subunit">
    <text evidence="11">Homodimer.</text>
</comment>
<keyword evidence="6 11" id="KW-0546">Nucleotide metabolism</keyword>
<keyword evidence="4 11" id="KW-0378">Hydrolase</keyword>
<evidence type="ECO:0000256" key="7">
    <source>
        <dbReference type="ARBA" id="ARBA00023211"/>
    </source>
</evidence>
<comment type="similarity">
    <text evidence="10 11">Belongs to the YjjX NTPase family.</text>
</comment>
<evidence type="ECO:0000256" key="4">
    <source>
        <dbReference type="ARBA" id="ARBA00022801"/>
    </source>
</evidence>
<comment type="cofactor">
    <cofactor evidence="11">
        <name>Mg(2+)</name>
        <dbReference type="ChEBI" id="CHEBI:18420"/>
    </cofactor>
    <cofactor evidence="11">
        <name>Mn(2+)</name>
        <dbReference type="ChEBI" id="CHEBI:29035"/>
    </cofactor>
    <text evidence="11">Binds 1 divalent metal cation per subunit; can use either Mg(2+) or Mn(2+).</text>
</comment>
<proteinExistence type="inferred from homology"/>
<dbReference type="InterPro" id="IPR029001">
    <property type="entry name" value="ITPase-like_fam"/>
</dbReference>
<dbReference type="PANTHER" id="PTHR34699:SF2">
    <property type="entry name" value="NON-CANONICAL PURINE NTP PHOSPHATASE_PRRC1 DOMAIN-CONTAINING PROTEIN"/>
    <property type="match status" value="1"/>
</dbReference>
<keyword evidence="7 11" id="KW-0464">Manganese</keyword>
<protein>
    <recommendedName>
        <fullName evidence="11">Probable inosine/xanthosine triphosphatase</fullName>
        <shortName evidence="11">ITPase/XTPase</shortName>
        <ecNumber evidence="11">3.6.1.73</ecNumber>
    </recommendedName>
    <alternativeName>
        <fullName evidence="11">Non-canonical purine NTP phosphatase</fullName>
    </alternativeName>
    <alternativeName>
        <fullName evidence="11">Non-standard purine NTP phosphatase</fullName>
    </alternativeName>
    <alternativeName>
        <fullName evidence="11">Nucleoside-triphosphate phosphatase</fullName>
        <shortName evidence="11">NTPase</shortName>
    </alternativeName>
</protein>
<accession>A0A1F5FTT4</accession>
<evidence type="ECO:0000256" key="10">
    <source>
        <dbReference type="ARBA" id="ARBA00060855"/>
    </source>
</evidence>
<evidence type="ECO:0000313" key="14">
    <source>
        <dbReference type="Proteomes" id="UP000179237"/>
    </source>
</evidence>
<gene>
    <name evidence="13" type="ORF">A2572_01005</name>
</gene>
<keyword evidence="3 11" id="KW-0547">Nucleotide-binding</keyword>
<keyword evidence="5 11" id="KW-0460">Magnesium</keyword>